<dbReference type="InterPro" id="IPR036047">
    <property type="entry name" value="F-box-like_dom_sf"/>
</dbReference>
<dbReference type="SUPFAM" id="SSF81383">
    <property type="entry name" value="F-box domain"/>
    <property type="match status" value="1"/>
</dbReference>
<evidence type="ECO:0000313" key="2">
    <source>
        <dbReference type="EMBL" id="CAI4214405.1"/>
    </source>
</evidence>
<reference evidence="2" key="1">
    <citation type="submission" date="2022-11" db="EMBL/GenBank/DDBJ databases">
        <authorList>
            <person name="Scott C."/>
            <person name="Bruce N."/>
        </authorList>
    </citation>
    <scope>NUCLEOTIDE SEQUENCE</scope>
</reference>
<keyword evidence="3" id="KW-1185">Reference proteome</keyword>
<sequence>MSQEANQPPSASALMDLPTEILLGIIAQLGARDVTALSATCTTMTNLCDPVRYRCVSLRSRRNCTSPQALVRRHVCLLRAILRRPHVLQYIKTLLVKTKWRGHDGGSARARALMVFEQSSGPTDKGIKECLREMRLQEPEALSLHRLPAASRALVDVCLSERRQRRQRGEDERNWAEDLEQAWSSSEDIKALIACLTPNLKTINWLGTCSSGRFLKTFRDNVDAVYADPRFRHMLQHLVRYPYFNFGQVCEKCGRNHAAES</sequence>
<protein>
    <recommendedName>
        <fullName evidence="1">F-box domain-containing protein</fullName>
    </recommendedName>
</protein>
<feature type="domain" description="F-box" evidence="1">
    <location>
        <begin position="11"/>
        <end position="47"/>
    </location>
</feature>
<dbReference type="Pfam" id="PF00646">
    <property type="entry name" value="F-box"/>
    <property type="match status" value="1"/>
</dbReference>
<name>A0A9P1H1T4_9PEZI</name>
<dbReference type="PROSITE" id="PS50181">
    <property type="entry name" value="FBOX"/>
    <property type="match status" value="1"/>
</dbReference>
<comment type="caution">
    <text evidence="2">The sequence shown here is derived from an EMBL/GenBank/DDBJ whole genome shotgun (WGS) entry which is preliminary data.</text>
</comment>
<evidence type="ECO:0000259" key="1">
    <source>
        <dbReference type="PROSITE" id="PS50181"/>
    </source>
</evidence>
<dbReference type="Proteomes" id="UP000838763">
    <property type="component" value="Unassembled WGS sequence"/>
</dbReference>
<dbReference type="InterPro" id="IPR001810">
    <property type="entry name" value="F-box_dom"/>
</dbReference>
<proteinExistence type="predicted"/>
<organism evidence="2 3">
    <name type="scientific">Parascedosporium putredinis</name>
    <dbReference type="NCBI Taxonomy" id="1442378"/>
    <lineage>
        <taxon>Eukaryota</taxon>
        <taxon>Fungi</taxon>
        <taxon>Dikarya</taxon>
        <taxon>Ascomycota</taxon>
        <taxon>Pezizomycotina</taxon>
        <taxon>Sordariomycetes</taxon>
        <taxon>Hypocreomycetidae</taxon>
        <taxon>Microascales</taxon>
        <taxon>Microascaceae</taxon>
        <taxon>Parascedosporium</taxon>
    </lineage>
</organism>
<gene>
    <name evidence="2" type="ORF">PPNO1_LOCUS4134</name>
</gene>
<dbReference type="AlphaFoldDB" id="A0A9P1H1T4"/>
<evidence type="ECO:0000313" key="3">
    <source>
        <dbReference type="Proteomes" id="UP000838763"/>
    </source>
</evidence>
<accession>A0A9P1H1T4</accession>
<dbReference type="EMBL" id="CALLCH030000011">
    <property type="protein sequence ID" value="CAI4214405.1"/>
    <property type="molecule type" value="Genomic_DNA"/>
</dbReference>